<name>A0AAD8AMK0_DIPPU</name>
<evidence type="ECO:0000313" key="2">
    <source>
        <dbReference type="Proteomes" id="UP001233999"/>
    </source>
</evidence>
<dbReference type="AlphaFoldDB" id="A0AAD8AMK0"/>
<keyword evidence="2" id="KW-1185">Reference proteome</keyword>
<comment type="caution">
    <text evidence="1">The sequence shown here is derived from an EMBL/GenBank/DDBJ whole genome shotgun (WGS) entry which is preliminary data.</text>
</comment>
<proteinExistence type="predicted"/>
<sequence length="70" mass="8083">KKRQCKGIRGGGAYMMINHKLYQFDCYDLDAIVERWRENPYRTLTVARPEPDFQIPAACPSSHSTCTFPC</sequence>
<dbReference type="Proteomes" id="UP001233999">
    <property type="component" value="Unassembled WGS sequence"/>
</dbReference>
<reference evidence="1" key="1">
    <citation type="journal article" date="2023" name="IScience">
        <title>Live-bearing cockroach genome reveals convergent evolutionary mechanisms linked to viviparity in insects and beyond.</title>
        <authorList>
            <person name="Fouks B."/>
            <person name="Harrison M.C."/>
            <person name="Mikhailova A.A."/>
            <person name="Marchal E."/>
            <person name="English S."/>
            <person name="Carruthers M."/>
            <person name="Jennings E.C."/>
            <person name="Chiamaka E.L."/>
            <person name="Frigard R.A."/>
            <person name="Pippel M."/>
            <person name="Attardo G.M."/>
            <person name="Benoit J.B."/>
            <person name="Bornberg-Bauer E."/>
            <person name="Tobe S.S."/>
        </authorList>
    </citation>
    <scope>NUCLEOTIDE SEQUENCE</scope>
    <source>
        <strain evidence="1">Stay&amp;Tobe</strain>
    </source>
</reference>
<protein>
    <submittedName>
        <fullName evidence="1">Uncharacterized protein</fullName>
    </submittedName>
</protein>
<feature type="non-terminal residue" evidence="1">
    <location>
        <position position="1"/>
    </location>
</feature>
<organism evidence="1 2">
    <name type="scientific">Diploptera punctata</name>
    <name type="common">Pacific beetle cockroach</name>
    <dbReference type="NCBI Taxonomy" id="6984"/>
    <lineage>
        <taxon>Eukaryota</taxon>
        <taxon>Metazoa</taxon>
        <taxon>Ecdysozoa</taxon>
        <taxon>Arthropoda</taxon>
        <taxon>Hexapoda</taxon>
        <taxon>Insecta</taxon>
        <taxon>Pterygota</taxon>
        <taxon>Neoptera</taxon>
        <taxon>Polyneoptera</taxon>
        <taxon>Dictyoptera</taxon>
        <taxon>Blattodea</taxon>
        <taxon>Blaberoidea</taxon>
        <taxon>Blaberidae</taxon>
        <taxon>Diplopterinae</taxon>
        <taxon>Diploptera</taxon>
    </lineage>
</organism>
<reference evidence="1" key="2">
    <citation type="submission" date="2023-05" db="EMBL/GenBank/DDBJ databases">
        <authorList>
            <person name="Fouks B."/>
        </authorList>
    </citation>
    <scope>NUCLEOTIDE SEQUENCE</scope>
    <source>
        <strain evidence="1">Stay&amp;Tobe</strain>
        <tissue evidence="1">Testes</tissue>
    </source>
</reference>
<dbReference type="EMBL" id="JASPKZ010000020">
    <property type="protein sequence ID" value="KAJ9601381.1"/>
    <property type="molecule type" value="Genomic_DNA"/>
</dbReference>
<accession>A0AAD8AMK0</accession>
<evidence type="ECO:0000313" key="1">
    <source>
        <dbReference type="EMBL" id="KAJ9601381.1"/>
    </source>
</evidence>
<gene>
    <name evidence="1" type="ORF">L9F63_000472</name>
</gene>
<feature type="non-terminal residue" evidence="1">
    <location>
        <position position="70"/>
    </location>
</feature>